<reference evidence="1" key="1">
    <citation type="submission" date="2021-06" db="EMBL/GenBank/DDBJ databases">
        <authorList>
            <person name="Kallberg Y."/>
            <person name="Tangrot J."/>
            <person name="Rosling A."/>
        </authorList>
    </citation>
    <scope>NUCLEOTIDE SEQUENCE</scope>
    <source>
        <strain evidence="1">AU212A</strain>
    </source>
</reference>
<gene>
    <name evidence="1" type="ORF">SCALOS_LOCUS10996</name>
</gene>
<keyword evidence="2" id="KW-1185">Reference proteome</keyword>
<evidence type="ECO:0000313" key="1">
    <source>
        <dbReference type="EMBL" id="CAG8714331.1"/>
    </source>
</evidence>
<proteinExistence type="predicted"/>
<accession>A0ACA9PS94</accession>
<dbReference type="Proteomes" id="UP000789860">
    <property type="component" value="Unassembled WGS sequence"/>
</dbReference>
<organism evidence="1 2">
    <name type="scientific">Scutellospora calospora</name>
    <dbReference type="NCBI Taxonomy" id="85575"/>
    <lineage>
        <taxon>Eukaryota</taxon>
        <taxon>Fungi</taxon>
        <taxon>Fungi incertae sedis</taxon>
        <taxon>Mucoromycota</taxon>
        <taxon>Glomeromycotina</taxon>
        <taxon>Glomeromycetes</taxon>
        <taxon>Diversisporales</taxon>
        <taxon>Gigasporaceae</taxon>
        <taxon>Scutellospora</taxon>
    </lineage>
</organism>
<feature type="non-terminal residue" evidence="1">
    <location>
        <position position="110"/>
    </location>
</feature>
<comment type="caution">
    <text evidence="1">The sequence shown here is derived from an EMBL/GenBank/DDBJ whole genome shotgun (WGS) entry which is preliminary data.</text>
</comment>
<evidence type="ECO:0000313" key="2">
    <source>
        <dbReference type="Proteomes" id="UP000789860"/>
    </source>
</evidence>
<sequence>RICVENGMFTLGFFREGVTNFRGWLDDLLKTSWDACQGTDLIIESPSAMSGIHIAEALEIPYFRAFTMPWTRTRTYPHAFAVPYHDLKGPYNYSSYVLIENAFWRGISPQ</sequence>
<name>A0ACA9PS94_9GLOM</name>
<feature type="non-terminal residue" evidence="1">
    <location>
        <position position="1"/>
    </location>
</feature>
<dbReference type="EMBL" id="CAJVPM010044569">
    <property type="protein sequence ID" value="CAG8714331.1"/>
    <property type="molecule type" value="Genomic_DNA"/>
</dbReference>
<protein>
    <submittedName>
        <fullName evidence="1">585_t:CDS:1</fullName>
    </submittedName>
</protein>